<gene>
    <name evidence="5" type="ORF">HNQ46_001167</name>
</gene>
<dbReference type="InterPro" id="IPR004108">
    <property type="entry name" value="Fe_hydrogenase_lsu_C"/>
</dbReference>
<feature type="domain" description="4Fe-4S ferredoxin-type" evidence="4">
    <location>
        <begin position="170"/>
        <end position="199"/>
    </location>
</feature>
<dbReference type="Gene3D" id="3.40.950.10">
    <property type="entry name" value="Fe-only Hydrogenase (Larger Subunit), Chain L, domain 3"/>
    <property type="match status" value="1"/>
</dbReference>
<dbReference type="AlphaFoldDB" id="A0A7W9SGW3"/>
<evidence type="ECO:0000259" key="4">
    <source>
        <dbReference type="PROSITE" id="PS51379"/>
    </source>
</evidence>
<feature type="domain" description="4Fe-4S ferredoxin-type" evidence="4">
    <location>
        <begin position="124"/>
        <end position="154"/>
    </location>
</feature>
<keyword evidence="5" id="KW-0560">Oxidoreductase</keyword>
<evidence type="ECO:0000313" key="5">
    <source>
        <dbReference type="EMBL" id="MBB6041190.1"/>
    </source>
</evidence>
<dbReference type="InterPro" id="IPR017900">
    <property type="entry name" value="4Fe4S_Fe_S_CS"/>
</dbReference>
<evidence type="ECO:0000256" key="2">
    <source>
        <dbReference type="ARBA" id="ARBA00023004"/>
    </source>
</evidence>
<dbReference type="GO" id="GO:0008901">
    <property type="term" value="F:ferredoxin hydrogenase activity"/>
    <property type="evidence" value="ECO:0007669"/>
    <property type="project" value="UniProtKB-EC"/>
</dbReference>
<protein>
    <submittedName>
        <fullName evidence="5">Ferredoxin hydrogenase large subunit</fullName>
        <ecNumber evidence="5">1.12.7.2</ecNumber>
    </submittedName>
</protein>
<name>A0A7W9SGW3_9FIRM</name>
<dbReference type="GeneID" id="85014707"/>
<keyword evidence="3" id="KW-0411">Iron-sulfur</keyword>
<evidence type="ECO:0000256" key="3">
    <source>
        <dbReference type="ARBA" id="ARBA00023014"/>
    </source>
</evidence>
<dbReference type="GO" id="GO:0046872">
    <property type="term" value="F:metal ion binding"/>
    <property type="evidence" value="ECO:0007669"/>
    <property type="project" value="UniProtKB-KW"/>
</dbReference>
<dbReference type="Pfam" id="PF12838">
    <property type="entry name" value="Fer4_7"/>
    <property type="match status" value="1"/>
</dbReference>
<dbReference type="RefSeq" id="WP_007157603.1">
    <property type="nucleotide sequence ID" value="NZ_CAUQIH010000060.1"/>
</dbReference>
<evidence type="ECO:0000313" key="6">
    <source>
        <dbReference type="Proteomes" id="UP000522163"/>
    </source>
</evidence>
<dbReference type="GO" id="GO:0051536">
    <property type="term" value="F:iron-sulfur cluster binding"/>
    <property type="evidence" value="ECO:0007669"/>
    <property type="project" value="UniProtKB-KW"/>
</dbReference>
<dbReference type="SUPFAM" id="SSF54862">
    <property type="entry name" value="4Fe-4S ferredoxins"/>
    <property type="match status" value="1"/>
</dbReference>
<dbReference type="PROSITE" id="PS51379">
    <property type="entry name" value="4FE4S_FER_2"/>
    <property type="match status" value="2"/>
</dbReference>
<dbReference type="Pfam" id="PF02906">
    <property type="entry name" value="Fe_hyd_lg_C"/>
    <property type="match status" value="1"/>
</dbReference>
<dbReference type="EMBL" id="JACHHH010000005">
    <property type="protein sequence ID" value="MBB6041190.1"/>
    <property type="molecule type" value="Genomic_DNA"/>
</dbReference>
<dbReference type="InterPro" id="IPR009016">
    <property type="entry name" value="Fe_hydrogenase"/>
</dbReference>
<keyword evidence="2" id="KW-0408">Iron</keyword>
<evidence type="ECO:0000256" key="1">
    <source>
        <dbReference type="ARBA" id="ARBA00022723"/>
    </source>
</evidence>
<comment type="caution">
    <text evidence="5">The sequence shown here is derived from an EMBL/GenBank/DDBJ whole genome shotgun (WGS) entry which is preliminary data.</text>
</comment>
<dbReference type="PANTHER" id="PTHR11615">
    <property type="entry name" value="NITRATE, FORMATE, IRON DEHYDROGENASE"/>
    <property type="match status" value="1"/>
</dbReference>
<dbReference type="EC" id="1.12.7.2" evidence="5"/>
<dbReference type="PROSITE" id="PS00198">
    <property type="entry name" value="4FE4S_FER_1"/>
    <property type="match status" value="2"/>
</dbReference>
<organism evidence="5 6">
    <name type="scientific">Oribacterium sinus</name>
    <dbReference type="NCBI Taxonomy" id="237576"/>
    <lineage>
        <taxon>Bacteria</taxon>
        <taxon>Bacillati</taxon>
        <taxon>Bacillota</taxon>
        <taxon>Clostridia</taxon>
        <taxon>Lachnospirales</taxon>
        <taxon>Lachnospiraceae</taxon>
        <taxon>Oribacterium</taxon>
    </lineage>
</organism>
<dbReference type="InterPro" id="IPR017896">
    <property type="entry name" value="4Fe4S_Fe-S-bd"/>
</dbReference>
<dbReference type="Proteomes" id="UP000522163">
    <property type="component" value="Unassembled WGS sequence"/>
</dbReference>
<reference evidence="5 6" key="1">
    <citation type="submission" date="2020-08" db="EMBL/GenBank/DDBJ databases">
        <title>Genomic Encyclopedia of Type Strains, Phase IV (KMG-IV): sequencing the most valuable type-strain genomes for metagenomic binning, comparative biology and taxonomic classification.</title>
        <authorList>
            <person name="Goeker M."/>
        </authorList>
    </citation>
    <scope>NUCLEOTIDE SEQUENCE [LARGE SCALE GENOMIC DNA]</scope>
    <source>
        <strain evidence="5 6">DSM 17245</strain>
    </source>
</reference>
<dbReference type="InterPro" id="IPR057431">
    <property type="entry name" value="LdpA_Fe-S-bd"/>
</dbReference>
<dbReference type="Pfam" id="PF25160">
    <property type="entry name" value="LdpA_Fe-S-bd"/>
    <property type="match status" value="1"/>
</dbReference>
<accession>A0A7W9SGW3</accession>
<dbReference type="SUPFAM" id="SSF53920">
    <property type="entry name" value="Fe-only hydrogenase"/>
    <property type="match status" value="1"/>
</dbReference>
<proteinExistence type="predicted"/>
<dbReference type="InterPro" id="IPR027631">
    <property type="entry name" value="Mono_FeFe_hydrog"/>
</dbReference>
<dbReference type="NCBIfam" id="TIGR04105">
    <property type="entry name" value="FeFe_hydrog_B1"/>
    <property type="match status" value="1"/>
</dbReference>
<dbReference type="Gene3D" id="3.30.70.20">
    <property type="match status" value="2"/>
</dbReference>
<sequence length="488" mass="53630">MVTNDKGFIPLKHRVIEGLARIAWNGEVTEEAKEGLIRELSPGPKAAFRCCVYKEREILRWRIRLACNEDASPKRKSSNVIQVIDPACEECPISSYSVTDNCRLCLGKACQNSCHFGAITMTDQRAHIDPMKCKECGMCATACPYSAIAQLTRPCKKPCPVNAITYDENGLCVIDDNRCIRCGQCVHSCPFGAISTKTHLLQVISAIKEGKEVYAMCAPATEGQFGKDISMSAIRVALKKLGFTDMVEVGLGGDMTAAYEALEWSEARKEGKKMTTSCCPAFINLLKIHFPDQYHENMSETLSPMAAVSRYLKAIHPDCVTVFIGPCMAKKSESQEMGIEGNADYVLSFGEFSSLLRSKDVQLEAEVSPYQEASLWGKNFASSGGVANAVMECMRERGEDTTDIKLRACSGGKECVTALSLLKAGKLPEDFIEGMACDGGCVGGPSRHKAENEIKKSRQSLLDEADTRKVLDNLKNYPMDKFSMMRDK</sequence>
<dbReference type="InterPro" id="IPR050340">
    <property type="entry name" value="Cytosolic_Fe-S_CAF"/>
</dbReference>
<keyword evidence="1" id="KW-0479">Metal-binding</keyword>